<evidence type="ECO:0008006" key="3">
    <source>
        <dbReference type="Google" id="ProtNLM"/>
    </source>
</evidence>
<dbReference type="InterPro" id="IPR009351">
    <property type="entry name" value="AlkZ-like"/>
</dbReference>
<dbReference type="PANTHER" id="PTHR38479:SF2">
    <property type="entry name" value="WINGED HELIX DNA-BINDING DOMAIN-CONTAINING PROTEIN"/>
    <property type="match status" value="1"/>
</dbReference>
<dbReference type="AlphaFoldDB" id="A0A2R6AJJ7"/>
<dbReference type="Proteomes" id="UP000240322">
    <property type="component" value="Unassembled WGS sequence"/>
</dbReference>
<comment type="caution">
    <text evidence="1">The sequence shown here is derived from an EMBL/GenBank/DDBJ whole genome shotgun (WGS) entry which is preliminary data.</text>
</comment>
<dbReference type="PANTHER" id="PTHR38479">
    <property type="entry name" value="LMO0824 PROTEIN"/>
    <property type="match status" value="1"/>
</dbReference>
<dbReference type="Pfam" id="PF06224">
    <property type="entry name" value="AlkZ-like"/>
    <property type="match status" value="1"/>
</dbReference>
<name>A0A2R6AJJ7_9ARCH</name>
<proteinExistence type="predicted"/>
<evidence type="ECO:0000313" key="2">
    <source>
        <dbReference type="Proteomes" id="UP000240322"/>
    </source>
</evidence>
<gene>
    <name evidence="1" type="ORF">B9Q03_11620</name>
</gene>
<evidence type="ECO:0000313" key="1">
    <source>
        <dbReference type="EMBL" id="PSN86550.1"/>
    </source>
</evidence>
<reference evidence="1 2" key="1">
    <citation type="submission" date="2017-04" db="EMBL/GenBank/DDBJ databases">
        <title>Novel microbial lineages endemic to geothermal iron-oxide mats fill important gaps in the evolutionary history of Archaea.</title>
        <authorList>
            <person name="Jay Z.J."/>
            <person name="Beam J.P."/>
            <person name="Dlakic M."/>
            <person name="Rusch D.B."/>
            <person name="Kozubal M.A."/>
            <person name="Inskeep W.P."/>
        </authorList>
    </citation>
    <scope>NUCLEOTIDE SEQUENCE [LARGE SCALE GENOMIC DNA]</scope>
    <source>
        <strain evidence="1">OSP_D</strain>
    </source>
</reference>
<protein>
    <recommendedName>
        <fullName evidence="3">Winged helix DNA-binding domain-containing protein</fullName>
    </recommendedName>
</protein>
<dbReference type="EMBL" id="NEXE01000206">
    <property type="protein sequence ID" value="PSN86550.1"/>
    <property type="molecule type" value="Genomic_DNA"/>
</dbReference>
<organism evidence="1 2">
    <name type="scientific">Candidatus Marsarchaeota G2 archaeon OSP_D</name>
    <dbReference type="NCBI Taxonomy" id="1978157"/>
    <lineage>
        <taxon>Archaea</taxon>
        <taxon>Candidatus Marsarchaeota</taxon>
        <taxon>Candidatus Marsarchaeota group 2</taxon>
    </lineage>
</organism>
<sequence length="330" mass="37508">MCGLNAQYASSAFLSAWVRVSDFSEEAFRRSILNGRMVRASLMRGTLHIVEKEDYSEWRPLMQPVLKRVVNSFFPGLLNRISLEQLGHEVKNILMDGPLTRAEMGRRLTHRFKGEPPEALAFAARLLLPLIQVPSPERWAYPNQPRYTWIEIPDEASTDGVLASLFLSYLKAFGPASLADFQAWSGLTYTAKLRNIASSMNLLAYRDQSGRTLFDTRDSKIVDKDTPAPVRFLPDYDNILFAHRNRDRVIDPSIRPRVIRGTPRMPGTVLIGGFVEGTWSAINKGGGTPKLRIQLFKHNNPTLELREEAERLAHYIFRSEKTEIAYTTEV</sequence>
<accession>A0A2R6AJJ7</accession>